<dbReference type="InterPro" id="IPR036095">
    <property type="entry name" value="PTS_EIIB-like_sf"/>
</dbReference>
<evidence type="ECO:0000256" key="4">
    <source>
        <dbReference type="ARBA" id="ARBA00023159"/>
    </source>
</evidence>
<dbReference type="Pfam" id="PF05043">
    <property type="entry name" value="Mga"/>
    <property type="match status" value="1"/>
</dbReference>
<gene>
    <name evidence="9" type="ORF">CLORAM_00434</name>
</gene>
<evidence type="ECO:0000256" key="1">
    <source>
        <dbReference type="ARBA" id="ARBA00022679"/>
    </source>
</evidence>
<dbReference type="HOGENOM" id="CLU_013442_5_1_9"/>
<evidence type="ECO:0000313" key="10">
    <source>
        <dbReference type="Proteomes" id="UP000005798"/>
    </source>
</evidence>
<feature type="domain" description="PRD" evidence="8">
    <location>
        <begin position="160"/>
        <end position="265"/>
    </location>
</feature>
<evidence type="ECO:0000259" key="7">
    <source>
        <dbReference type="PROSITE" id="PS51099"/>
    </source>
</evidence>
<evidence type="ECO:0000256" key="2">
    <source>
        <dbReference type="ARBA" id="ARBA00022737"/>
    </source>
</evidence>
<comment type="caution">
    <text evidence="9">The sequence shown here is derived from an EMBL/GenBank/DDBJ whole genome shotgun (WGS) entry which is preliminary data.</text>
</comment>
<dbReference type="PROSITE" id="PS51094">
    <property type="entry name" value="PTS_EIIA_TYPE_2"/>
    <property type="match status" value="1"/>
</dbReference>
<name>B0N173_9FIRM</name>
<protein>
    <submittedName>
        <fullName evidence="9">LicABCH operon regulator</fullName>
    </submittedName>
</protein>
<dbReference type="PROSITE" id="PS51099">
    <property type="entry name" value="PTS_EIIB_TYPE_2"/>
    <property type="match status" value="1"/>
</dbReference>
<dbReference type="InterPro" id="IPR011608">
    <property type="entry name" value="PRD"/>
</dbReference>
<reference evidence="9" key="2">
    <citation type="submission" date="2014-06" db="EMBL/GenBank/DDBJ databases">
        <title>Draft genome sequence of Clostridium ramosum(DSM 1402).</title>
        <authorList>
            <person name="Sudarsanam P."/>
            <person name="Ley R."/>
            <person name="Guruge J."/>
            <person name="Turnbaugh P.J."/>
            <person name="Mahowald M."/>
            <person name="Liep D."/>
            <person name="Gordon J."/>
        </authorList>
    </citation>
    <scope>NUCLEOTIDE SEQUENCE</scope>
    <source>
        <strain evidence="9">DSM 1402</strain>
    </source>
</reference>
<dbReference type="CDD" id="cd05568">
    <property type="entry name" value="PTS_IIB_bgl_like"/>
    <property type="match status" value="1"/>
</dbReference>
<dbReference type="Proteomes" id="UP000005798">
    <property type="component" value="Unassembled WGS sequence"/>
</dbReference>
<keyword evidence="1" id="KW-0808">Transferase</keyword>
<dbReference type="Gene3D" id="3.40.930.10">
    <property type="entry name" value="Mannitol-specific EII, Chain A"/>
    <property type="match status" value="1"/>
</dbReference>
<keyword evidence="5" id="KW-0804">Transcription</keyword>
<reference evidence="9" key="1">
    <citation type="submission" date="2007-11" db="EMBL/GenBank/DDBJ databases">
        <authorList>
            <person name="Fulton L."/>
            <person name="Clifton S."/>
            <person name="Fulton B."/>
            <person name="Xu J."/>
            <person name="Minx P."/>
            <person name="Pepin K.H."/>
            <person name="Johnson M."/>
            <person name="Thiruvilangam P."/>
            <person name="Bhonagiri V."/>
            <person name="Nash W.E."/>
            <person name="Mardis E.R."/>
            <person name="Wilson R.K."/>
        </authorList>
    </citation>
    <scope>NUCLEOTIDE SEQUENCE [LARGE SCALE GENOMIC DNA]</scope>
    <source>
        <strain evidence="9">DSM 1402</strain>
    </source>
</reference>
<dbReference type="Gene3D" id="1.10.10.10">
    <property type="entry name" value="Winged helix-like DNA-binding domain superfamily/Winged helix DNA-binding domain"/>
    <property type="match status" value="1"/>
</dbReference>
<keyword evidence="10" id="KW-1185">Reference proteome</keyword>
<evidence type="ECO:0000259" key="8">
    <source>
        <dbReference type="PROSITE" id="PS51372"/>
    </source>
</evidence>
<dbReference type="GO" id="GO:0006355">
    <property type="term" value="P:regulation of DNA-templated transcription"/>
    <property type="evidence" value="ECO:0007669"/>
    <property type="project" value="InterPro"/>
</dbReference>
<dbReference type="eggNOG" id="COG3711">
    <property type="taxonomic scope" value="Bacteria"/>
</dbReference>
<keyword evidence="3" id="KW-0805">Transcription regulation</keyword>
<evidence type="ECO:0000313" key="9">
    <source>
        <dbReference type="EMBL" id="EDS19559.1"/>
    </source>
</evidence>
<dbReference type="eggNOG" id="COG1762">
    <property type="taxonomic scope" value="Bacteria"/>
</dbReference>
<dbReference type="InterPro" id="IPR036634">
    <property type="entry name" value="PRD_sf"/>
</dbReference>
<sequence>MMDKNQKMIILELMNHETVSGSNLSSVIKMSTRSVRTIIKNINEDICGAKIESGSFGYRLTIETPETFLAYLQRDQNGKEESRLAYLFNRFIDCNNYLKIDDLCDELYLSRTQLKQSLKELREYLHDFDLTIATKAYYGMYLEGDEINKRRAIAHFEEYQMDFDILQRIRDIVISSIANADYVISDDVLDNLVAHLYIAYYRVMKKEYANIDSEWLEEIKEEKEYSLGCAIMELMNKIMAMEYRIEEVAYLTMHLCGKNSKQLSNNYINQEILDIVKEMLMIIEKVANIPFQADLNLQLALSLHLIPLVKRIQYGTFMHNPLKDEIKSKLIMAYELAVKACVVINQRFNCTLSEDEIAYFALHINLSLEQKKYNFHRNNILVVCSSGVGSARLLEYFFKENFNDYIEHLEVCSLHELENISLTKFDCIFTTVPLAIKVNIPIFLINNLINQRDTIKITNNLKQLNQANILDYFPEQLFFTYESFSSKEEAIHEIINECKKSYDLPADFEQYVLQREALATTEFNDLIAFPHSNKPVSNATFVAVTILKKPLLWKKHKIRIILLSAIENKAIKELDDFYKIISNIISDSTIQWNLINNPNYQYFKEIIERLERL</sequence>
<dbReference type="GO" id="GO:0009401">
    <property type="term" value="P:phosphoenolpyruvate-dependent sugar phosphotransferase system"/>
    <property type="evidence" value="ECO:0007669"/>
    <property type="project" value="InterPro"/>
</dbReference>
<evidence type="ECO:0000256" key="5">
    <source>
        <dbReference type="ARBA" id="ARBA00023163"/>
    </source>
</evidence>
<dbReference type="PANTHER" id="PTHR30185:SF13">
    <property type="entry name" value="LICABCH OPERON REGULATOR-RELATED"/>
    <property type="match status" value="1"/>
</dbReference>
<dbReference type="SUPFAM" id="SSF63520">
    <property type="entry name" value="PTS-regulatory domain, PRD"/>
    <property type="match status" value="2"/>
</dbReference>
<feature type="domain" description="PTS EIIB type-2" evidence="7">
    <location>
        <begin position="378"/>
        <end position="469"/>
    </location>
</feature>
<proteinExistence type="predicted"/>
<dbReference type="Pfam" id="PF00874">
    <property type="entry name" value="PRD"/>
    <property type="match status" value="2"/>
</dbReference>
<dbReference type="AlphaFoldDB" id="B0N173"/>
<dbReference type="InterPro" id="IPR016152">
    <property type="entry name" value="PTrfase/Anion_transptr"/>
</dbReference>
<dbReference type="InterPro" id="IPR002178">
    <property type="entry name" value="PTS_EIIA_type-2_dom"/>
</dbReference>
<evidence type="ECO:0000259" key="6">
    <source>
        <dbReference type="PROSITE" id="PS51094"/>
    </source>
</evidence>
<feature type="domain" description="PTS EIIA type-2" evidence="6">
    <location>
        <begin position="471"/>
        <end position="610"/>
    </location>
</feature>
<dbReference type="InterPro" id="IPR036388">
    <property type="entry name" value="WH-like_DNA-bd_sf"/>
</dbReference>
<dbReference type="EMBL" id="ABFX02000003">
    <property type="protein sequence ID" value="EDS19559.1"/>
    <property type="molecule type" value="Genomic_DNA"/>
</dbReference>
<dbReference type="PROSITE" id="PS51372">
    <property type="entry name" value="PRD_2"/>
    <property type="match status" value="2"/>
</dbReference>
<keyword evidence="2" id="KW-0677">Repeat</keyword>
<organism evidence="9 10">
    <name type="scientific">Thomasclavelia ramosa DSM 1402</name>
    <dbReference type="NCBI Taxonomy" id="445974"/>
    <lineage>
        <taxon>Bacteria</taxon>
        <taxon>Bacillati</taxon>
        <taxon>Bacillota</taxon>
        <taxon>Erysipelotrichia</taxon>
        <taxon>Erysipelotrichales</taxon>
        <taxon>Coprobacillaceae</taxon>
        <taxon>Thomasclavelia</taxon>
    </lineage>
</organism>
<dbReference type="Pfam" id="PF00359">
    <property type="entry name" value="PTS_EIIA_2"/>
    <property type="match status" value="1"/>
</dbReference>
<dbReference type="InterPro" id="IPR007737">
    <property type="entry name" value="Mga_HTH"/>
</dbReference>
<dbReference type="SUPFAM" id="SSF55804">
    <property type="entry name" value="Phoshotransferase/anion transport protein"/>
    <property type="match status" value="1"/>
</dbReference>
<feature type="domain" description="PRD" evidence="8">
    <location>
        <begin position="267"/>
        <end position="374"/>
    </location>
</feature>
<dbReference type="Gene3D" id="1.10.1790.10">
    <property type="entry name" value="PRD domain"/>
    <property type="match status" value="2"/>
</dbReference>
<accession>B0N173</accession>
<dbReference type="PANTHER" id="PTHR30185">
    <property type="entry name" value="CRYPTIC BETA-GLUCOSIDE BGL OPERON ANTITERMINATOR"/>
    <property type="match status" value="1"/>
</dbReference>
<keyword evidence="4" id="KW-0010">Activator</keyword>
<dbReference type="InterPro" id="IPR013011">
    <property type="entry name" value="PTS_EIIB_2"/>
</dbReference>
<dbReference type="InterPro" id="IPR050661">
    <property type="entry name" value="BglG_antiterminators"/>
</dbReference>
<dbReference type="SUPFAM" id="SSF52794">
    <property type="entry name" value="PTS system IIB component-like"/>
    <property type="match status" value="1"/>
</dbReference>
<evidence type="ECO:0000256" key="3">
    <source>
        <dbReference type="ARBA" id="ARBA00023015"/>
    </source>
</evidence>
<dbReference type="GO" id="GO:0008982">
    <property type="term" value="F:protein-N(PI)-phosphohistidine-sugar phosphotransferase activity"/>
    <property type="evidence" value="ECO:0007669"/>
    <property type="project" value="InterPro"/>
</dbReference>
<dbReference type="Gene3D" id="3.40.50.2300">
    <property type="match status" value="1"/>
</dbReference>